<protein>
    <submittedName>
        <fullName evidence="1">Uncharacterized protein</fullName>
    </submittedName>
</protein>
<reference evidence="1 2" key="1">
    <citation type="submission" date="2012-12" db="EMBL/GenBank/DDBJ databases">
        <title>Genome Assembly of Photobacterium sp. AK15.</title>
        <authorList>
            <person name="Khatri I."/>
            <person name="Vaidya B."/>
            <person name="Srinivas T.N.R."/>
            <person name="Subramanian S."/>
            <person name="Pinnaka A."/>
        </authorList>
    </citation>
    <scope>NUCLEOTIDE SEQUENCE [LARGE SCALE GENOMIC DNA]</scope>
    <source>
        <strain evidence="1 2">AK15</strain>
    </source>
</reference>
<evidence type="ECO:0000313" key="2">
    <source>
        <dbReference type="Proteomes" id="UP000011134"/>
    </source>
</evidence>
<gene>
    <name evidence="1" type="ORF">C942_01375</name>
</gene>
<proteinExistence type="predicted"/>
<keyword evidence="2" id="KW-1185">Reference proteome</keyword>
<dbReference type="AlphaFoldDB" id="L8JF01"/>
<dbReference type="EMBL" id="AMZO01000002">
    <property type="protein sequence ID" value="ELR67446.1"/>
    <property type="molecule type" value="Genomic_DNA"/>
</dbReference>
<accession>L8JF01</accession>
<organism evidence="1 2">
    <name type="scientific">Photobacterium marinum</name>
    <dbReference type="NCBI Taxonomy" id="1056511"/>
    <lineage>
        <taxon>Bacteria</taxon>
        <taxon>Pseudomonadati</taxon>
        <taxon>Pseudomonadota</taxon>
        <taxon>Gammaproteobacteria</taxon>
        <taxon>Vibrionales</taxon>
        <taxon>Vibrionaceae</taxon>
        <taxon>Photobacterium</taxon>
    </lineage>
</organism>
<evidence type="ECO:0000313" key="1">
    <source>
        <dbReference type="EMBL" id="ELR67446.1"/>
    </source>
</evidence>
<name>L8JF01_9GAMM</name>
<dbReference type="Proteomes" id="UP000011134">
    <property type="component" value="Unassembled WGS sequence"/>
</dbReference>
<sequence length="69" mass="8394">MRRLNRSVSLRMRLKKKKTKSRFWGLATFRRNRLKFKARTKRQRHVRITAEYVVLASHRLPDETTKLVA</sequence>
<comment type="caution">
    <text evidence="1">The sequence shown here is derived from an EMBL/GenBank/DDBJ whole genome shotgun (WGS) entry which is preliminary data.</text>
</comment>